<evidence type="ECO:0000313" key="4">
    <source>
        <dbReference type="EMBL" id="PWR73589.1"/>
    </source>
</evidence>
<dbReference type="GO" id="GO:0004672">
    <property type="term" value="F:protein kinase activity"/>
    <property type="evidence" value="ECO:0007669"/>
    <property type="project" value="InterPro"/>
</dbReference>
<dbReference type="InterPro" id="IPR013783">
    <property type="entry name" value="Ig-like_fold"/>
</dbReference>
<dbReference type="PANTHER" id="PTHR24361">
    <property type="entry name" value="MITOGEN-ACTIVATED KINASE KINASE KINASE"/>
    <property type="match status" value="1"/>
</dbReference>
<feature type="compositionally biased region" description="Basic and acidic residues" evidence="1">
    <location>
        <begin position="357"/>
        <end position="369"/>
    </location>
</feature>
<dbReference type="PROSITE" id="PS50011">
    <property type="entry name" value="PROTEIN_KINASE_DOM"/>
    <property type="match status" value="1"/>
</dbReference>
<dbReference type="AlphaFoldDB" id="A0A2V2N1E5"/>
<dbReference type="Proteomes" id="UP000245934">
    <property type="component" value="Unassembled WGS sequence"/>
</dbReference>
<dbReference type="Gene3D" id="2.60.40.10">
    <property type="entry name" value="Immunoglobulins"/>
    <property type="match status" value="1"/>
</dbReference>
<dbReference type="Pfam" id="PF00069">
    <property type="entry name" value="Pkinase"/>
    <property type="match status" value="1"/>
</dbReference>
<dbReference type="OrthoDB" id="41005at2157"/>
<dbReference type="GO" id="GO:0005737">
    <property type="term" value="C:cytoplasm"/>
    <property type="evidence" value="ECO:0007669"/>
    <property type="project" value="TreeGrafter"/>
</dbReference>
<feature type="domain" description="Protein kinase" evidence="3">
    <location>
        <begin position="411"/>
        <end position="680"/>
    </location>
</feature>
<evidence type="ECO:0000313" key="5">
    <source>
        <dbReference type="Proteomes" id="UP000245934"/>
    </source>
</evidence>
<keyword evidence="5" id="KW-1185">Reference proteome</keyword>
<evidence type="ECO:0000259" key="3">
    <source>
        <dbReference type="PROSITE" id="PS50011"/>
    </source>
</evidence>
<proteinExistence type="predicted"/>
<dbReference type="GO" id="GO:0005524">
    <property type="term" value="F:ATP binding"/>
    <property type="evidence" value="ECO:0007669"/>
    <property type="project" value="InterPro"/>
</dbReference>
<feature type="region of interest" description="Disordered" evidence="1">
    <location>
        <begin position="307"/>
        <end position="386"/>
    </location>
</feature>
<organism evidence="4 5">
    <name type="scientific">Methanospirillum stamsii</name>
    <dbReference type="NCBI Taxonomy" id="1277351"/>
    <lineage>
        <taxon>Archaea</taxon>
        <taxon>Methanobacteriati</taxon>
        <taxon>Methanobacteriota</taxon>
        <taxon>Stenosarchaea group</taxon>
        <taxon>Methanomicrobia</taxon>
        <taxon>Methanomicrobiales</taxon>
        <taxon>Methanospirillaceae</taxon>
        <taxon>Methanospirillum</taxon>
    </lineage>
</organism>
<dbReference type="PANTHER" id="PTHR24361:SF678">
    <property type="entry name" value="SPORULATION-SPECIFIC PROTEIN 1"/>
    <property type="match status" value="1"/>
</dbReference>
<reference evidence="4 5" key="1">
    <citation type="submission" date="2018-05" db="EMBL/GenBank/DDBJ databases">
        <title>Draft genome of Methanospirillum stamsii Pt1.</title>
        <authorList>
            <person name="Dueholm M.S."/>
            <person name="Nielsen P.H."/>
            <person name="Bakmann L.F."/>
            <person name="Otzen D.E."/>
        </authorList>
    </citation>
    <scope>NUCLEOTIDE SEQUENCE [LARGE SCALE GENOMIC DNA]</scope>
    <source>
        <strain evidence="4 5">Pt1</strain>
    </source>
</reference>
<evidence type="ECO:0000256" key="2">
    <source>
        <dbReference type="SAM" id="Phobius"/>
    </source>
</evidence>
<dbReference type="GeneID" id="97608685"/>
<dbReference type="EMBL" id="QGMZ01000018">
    <property type="protein sequence ID" value="PWR73589.1"/>
    <property type="molecule type" value="Genomic_DNA"/>
</dbReference>
<dbReference type="Gene3D" id="1.10.510.10">
    <property type="entry name" value="Transferase(Phosphotransferase) domain 1"/>
    <property type="match status" value="1"/>
</dbReference>
<keyword evidence="2" id="KW-0812">Transmembrane</keyword>
<dbReference type="SUPFAM" id="SSF56112">
    <property type="entry name" value="Protein kinase-like (PK-like)"/>
    <property type="match status" value="1"/>
</dbReference>
<dbReference type="InterPro" id="IPR011009">
    <property type="entry name" value="Kinase-like_dom_sf"/>
</dbReference>
<dbReference type="RefSeq" id="WP_109941000.1">
    <property type="nucleotide sequence ID" value="NZ_CP176366.1"/>
</dbReference>
<keyword evidence="2" id="KW-1133">Transmembrane helix</keyword>
<evidence type="ECO:0000256" key="1">
    <source>
        <dbReference type="SAM" id="MobiDB-lite"/>
    </source>
</evidence>
<feature type="transmembrane region" description="Helical" evidence="2">
    <location>
        <begin position="12"/>
        <end position="32"/>
    </location>
</feature>
<gene>
    <name evidence="4" type="ORF">DLD82_10185</name>
</gene>
<dbReference type="InterPro" id="IPR053235">
    <property type="entry name" value="Ser_Thr_kinase"/>
</dbReference>
<dbReference type="Pfam" id="PF08308">
    <property type="entry name" value="PEGA"/>
    <property type="match status" value="1"/>
</dbReference>
<dbReference type="Gene3D" id="3.30.200.20">
    <property type="entry name" value="Phosphorylase Kinase, domain 1"/>
    <property type="match status" value="1"/>
</dbReference>
<dbReference type="SMART" id="SM00220">
    <property type="entry name" value="S_TKc"/>
    <property type="match status" value="1"/>
</dbReference>
<sequence length="680" mass="75825">MPGSDYFREKFVRFVIISLIFIFFQGVPVLAVNGMYDNPSSNVGYYMGEYVSDTIPSSIEAGSTYPITITYRNAGMVSWEWGVEKFGLLYQGLQSSIEVEPVFSQIPSDIKVETQEDFSFPFTLTPPEKPGEYDLSFSMSTRKGDNKYTPFSNGFTKKITVIPKEGVSSGDVGSIIVDSNPSKATVQMGGEEKGITPLTLPDLNPAKYEITITHPDYPTKWTQVQVEAGSVSRVTVDLTTGEIPSVKTEKLLKFTPLGWVIDNLPLLIITIVVLFLGFQILMMNTTRIPENHPIRRFTRPIILVSSSPDGKGRFRRAEKEKGKGGTSGDSTTNTGPGGLSEQKKSVKTSGSGTGKENAVRDRTLRREEGGGIQKPIETDEENPDINVDDPDQEGKEIEGMWGFPHALRDRYEPLGIAGSDSYARVYKVRKKDTGAVRALKIGNMKQEGSEILQKETSVWRSLRHPNIVHLFRSEFLDDMSYLENEYLGGITYKGNHHTSLCGLPKPIREHYAVSLINDIAEGLKYAHDIGVRHYHLQTGDVLLTPKLRAKVSGFARGRNELGFSIKDSDVREADAAFISPEQKNSERYGNPGRRTDIYQLGVIFYELLTGYLPYSPEAFKASGKPGSFKDHSEELVLPSEIRKNLAVYDPIVLKMLSLKKSDRYDLMDELLSDLNAFRKA</sequence>
<feature type="compositionally biased region" description="Basic and acidic residues" evidence="1">
    <location>
        <begin position="310"/>
        <end position="323"/>
    </location>
</feature>
<accession>A0A2V2N1E5</accession>
<keyword evidence="2" id="KW-0472">Membrane</keyword>
<protein>
    <recommendedName>
        <fullName evidence="3">Protein kinase domain-containing protein</fullName>
    </recommendedName>
</protein>
<comment type="caution">
    <text evidence="4">The sequence shown here is derived from an EMBL/GenBank/DDBJ whole genome shotgun (WGS) entry which is preliminary data.</text>
</comment>
<name>A0A2V2N1E5_9EURY</name>
<dbReference type="InterPro" id="IPR000719">
    <property type="entry name" value="Prot_kinase_dom"/>
</dbReference>
<dbReference type="InterPro" id="IPR013229">
    <property type="entry name" value="PEGA"/>
</dbReference>
<feature type="transmembrane region" description="Helical" evidence="2">
    <location>
        <begin position="257"/>
        <end position="282"/>
    </location>
</feature>